<organism evidence="1 2">
    <name type="scientific">Hymenobacter segetis</name>
    <dbReference type="NCBI Taxonomy" id="2025509"/>
    <lineage>
        <taxon>Bacteria</taxon>
        <taxon>Pseudomonadati</taxon>
        <taxon>Bacteroidota</taxon>
        <taxon>Cytophagia</taxon>
        <taxon>Cytophagales</taxon>
        <taxon>Hymenobacteraceae</taxon>
        <taxon>Hymenobacter</taxon>
    </lineage>
</organism>
<accession>A0ABU9LVL8</accession>
<proteinExistence type="predicted"/>
<evidence type="ECO:0000313" key="1">
    <source>
        <dbReference type="EMBL" id="MEL5994421.1"/>
    </source>
</evidence>
<keyword evidence="2" id="KW-1185">Reference proteome</keyword>
<evidence type="ECO:0000313" key="2">
    <source>
        <dbReference type="Proteomes" id="UP001479606"/>
    </source>
</evidence>
<sequence length="145" mass="16513">MRQTPLPALSLNLPLQTVVDSPSLFIGRDEPNRWLYVDLRGPYDGPLALAACEQMLASLRQWPCQKILTDGTNVLAVHMPRTQWGGRWLQEMQAAGLRYFAWVLPLSLQARHATEERVYPISNPLVGTFDDIASACLWLQQQRER</sequence>
<dbReference type="Proteomes" id="UP001479606">
    <property type="component" value="Unassembled WGS sequence"/>
</dbReference>
<dbReference type="RefSeq" id="WP_342297568.1">
    <property type="nucleotide sequence ID" value="NZ_JBCEVZ010000017.1"/>
</dbReference>
<evidence type="ECO:0008006" key="3">
    <source>
        <dbReference type="Google" id="ProtNLM"/>
    </source>
</evidence>
<gene>
    <name evidence="1" type="ORF">AAFH49_09400</name>
</gene>
<comment type="caution">
    <text evidence="1">The sequence shown here is derived from an EMBL/GenBank/DDBJ whole genome shotgun (WGS) entry which is preliminary data.</text>
</comment>
<name>A0ABU9LVL8_9BACT</name>
<dbReference type="EMBL" id="JBCEVZ010000017">
    <property type="protein sequence ID" value="MEL5994421.1"/>
    <property type="molecule type" value="Genomic_DNA"/>
</dbReference>
<protein>
    <recommendedName>
        <fullName evidence="3">STAS/SEC14 domain-containing protein</fullName>
    </recommendedName>
</protein>
<reference evidence="1 2" key="1">
    <citation type="journal article" date="2018" name="Arch. Microbiol.">
        <title>Hymenobacter segetis sp. nov., isolated from soil.</title>
        <authorList>
            <person name="Ten L.N."/>
            <person name="Lim S.J."/>
            <person name="Kim B.O."/>
            <person name="Kang I.K."/>
            <person name="Jung H.Y."/>
        </authorList>
    </citation>
    <scope>NUCLEOTIDE SEQUENCE [LARGE SCALE GENOMIC DNA]</scope>
    <source>
        <strain evidence="1 2">S7-3-11</strain>
    </source>
</reference>